<reference evidence="1" key="1">
    <citation type="submission" date="2010-07" db="EMBL/GenBank/DDBJ databases">
        <authorList>
            <consortium name="CONSOLIDER consortium CSD2007-00005"/>
            <person name="Guazzaroni M.-E."/>
            <person name="Richter M."/>
            <person name="Garcia-Salamanca A."/>
            <person name="Yarza P."/>
            <person name="Ferrer M."/>
        </authorList>
    </citation>
    <scope>NUCLEOTIDE SEQUENCE</scope>
</reference>
<gene>
    <name evidence="1" type="ORF">LDC_1918</name>
</gene>
<name>D9PK53_9ZZZZ</name>
<dbReference type="AlphaFoldDB" id="D9PK53"/>
<protein>
    <submittedName>
        <fullName evidence="1">Uncharacterized protein</fullName>
    </submittedName>
</protein>
<dbReference type="EMBL" id="ADZX01000582">
    <property type="protein sequence ID" value="EFK96050.1"/>
    <property type="molecule type" value="Genomic_DNA"/>
</dbReference>
<organism evidence="1">
    <name type="scientific">sediment metagenome</name>
    <dbReference type="NCBI Taxonomy" id="749907"/>
    <lineage>
        <taxon>unclassified sequences</taxon>
        <taxon>metagenomes</taxon>
        <taxon>ecological metagenomes</taxon>
    </lineage>
</organism>
<reference evidence="1" key="2">
    <citation type="journal article" date="2011" name="Microb. Ecol.">
        <title>Taxonomic and Functional Metagenomic Profiling of the Microbial Community in the Anoxic Sediment of a Sub-saline Shallow Lake (Laguna de Carrizo, Central Spain).</title>
        <authorList>
            <person name="Ferrer M."/>
            <person name="Guazzaroni M.E."/>
            <person name="Richter M."/>
            <person name="Garcia-Salamanca A."/>
            <person name="Yarza P."/>
            <person name="Suarez-Suarez A."/>
            <person name="Solano J."/>
            <person name="Alcaide M."/>
            <person name="van Dillewijn P."/>
            <person name="Molina-Henares M.A."/>
            <person name="Lopez-Cortes N."/>
            <person name="Al-Ramahi Y."/>
            <person name="Guerrero C."/>
            <person name="Acosta A."/>
            <person name="de Eugenio L.I."/>
            <person name="Martinez V."/>
            <person name="Marques S."/>
            <person name="Rojo F."/>
            <person name="Santero E."/>
            <person name="Genilloud O."/>
            <person name="Perez-Perez J."/>
            <person name="Rossello-Mora R."/>
            <person name="Ramos J.L."/>
        </authorList>
    </citation>
    <scope>NUCLEOTIDE SEQUENCE</scope>
</reference>
<evidence type="ECO:0000313" key="1">
    <source>
        <dbReference type="EMBL" id="EFK96050.1"/>
    </source>
</evidence>
<sequence>MASPKSPFAFNFLLAISRIASSSFLKTPSTLPLGKVHLLKTLKTRPSFTLPFSSI</sequence>
<proteinExistence type="predicted"/>
<accession>D9PK53</accession>
<comment type="caution">
    <text evidence="1">The sequence shown here is derived from an EMBL/GenBank/DDBJ whole genome shotgun (WGS) entry which is preliminary data.</text>
</comment>